<dbReference type="Proteomes" id="UP000037891">
    <property type="component" value="Unassembled WGS sequence"/>
</dbReference>
<evidence type="ECO:0000313" key="1">
    <source>
        <dbReference type="EMBL" id="KPC27010.1"/>
    </source>
</evidence>
<organism evidence="1 2">
    <name type="scientific">Pseudomonas syringae pv. cilantro</name>
    <dbReference type="NCBI Taxonomy" id="81035"/>
    <lineage>
        <taxon>Bacteria</taxon>
        <taxon>Pseudomonadati</taxon>
        <taxon>Pseudomonadota</taxon>
        <taxon>Gammaproteobacteria</taxon>
        <taxon>Pseudomonadales</taxon>
        <taxon>Pseudomonadaceae</taxon>
        <taxon>Pseudomonas</taxon>
        <taxon>Pseudomonas syringae</taxon>
    </lineage>
</organism>
<dbReference type="EMBL" id="LGLN01000071">
    <property type="protein sequence ID" value="KPC27010.1"/>
    <property type="molecule type" value="Genomic_DNA"/>
</dbReference>
<protein>
    <submittedName>
        <fullName evidence="1">Uncharacterized protein</fullName>
    </submittedName>
</protein>
<sequence>MTVISLRPRDEVGQNLLPLVPAAGVAGLDAITVAVMT</sequence>
<reference evidence="1 2" key="1">
    <citation type="submission" date="2015-07" db="EMBL/GenBank/DDBJ databases">
        <authorList>
            <person name="Noorani M."/>
        </authorList>
    </citation>
    <scope>NUCLEOTIDE SEQUENCE [LARGE SCALE GENOMIC DNA]</scope>
    <source>
        <strain evidence="1 2">0788_9</strain>
    </source>
</reference>
<dbReference type="AlphaFoldDB" id="A0A0N0X9X5"/>
<proteinExistence type="predicted"/>
<dbReference type="PATRIC" id="fig|81035.3.peg.4025"/>
<gene>
    <name evidence="1" type="ORF">ABJ99_3771</name>
</gene>
<evidence type="ECO:0000313" key="2">
    <source>
        <dbReference type="Proteomes" id="UP000037891"/>
    </source>
</evidence>
<accession>A0A0N0X9X5</accession>
<reference evidence="1 2" key="2">
    <citation type="submission" date="2015-10" db="EMBL/GenBank/DDBJ databases">
        <title>Comparative genomics and high-throughput reverse genetic screens identify a new phytobacterial MAMP and an Arabidopsis receptor required for immune elicitation.</title>
        <authorList>
            <person name="Mott G.A."/>
            <person name="Thakur S."/>
            <person name="Wang P.W."/>
            <person name="Desveaux D."/>
            <person name="Guttman D.S."/>
        </authorList>
    </citation>
    <scope>NUCLEOTIDE SEQUENCE [LARGE SCALE GENOMIC DNA]</scope>
    <source>
        <strain evidence="1 2">0788_9</strain>
    </source>
</reference>
<name>A0A0N0X9X5_PSESX</name>
<comment type="caution">
    <text evidence="1">The sequence shown here is derived from an EMBL/GenBank/DDBJ whole genome shotgun (WGS) entry which is preliminary data.</text>
</comment>